<feature type="compositionally biased region" description="Polar residues" evidence="1">
    <location>
        <begin position="59"/>
        <end position="70"/>
    </location>
</feature>
<protein>
    <submittedName>
        <fullName evidence="3">Uncharacterized protein</fullName>
    </submittedName>
</protein>
<feature type="compositionally biased region" description="Low complexity" evidence="1">
    <location>
        <begin position="1"/>
        <end position="58"/>
    </location>
</feature>
<feature type="compositionally biased region" description="Basic and acidic residues" evidence="1">
    <location>
        <begin position="116"/>
        <end position="141"/>
    </location>
</feature>
<evidence type="ECO:0000313" key="3">
    <source>
        <dbReference type="EMBL" id="ERL08306.1"/>
    </source>
</evidence>
<feature type="region of interest" description="Disordered" evidence="1">
    <location>
        <begin position="1"/>
        <end position="70"/>
    </location>
</feature>
<gene>
    <name evidence="3" type="ORF">HMPREF1316_0174</name>
</gene>
<accession>U2V6R0</accession>
<dbReference type="SUPFAM" id="SSF81995">
    <property type="entry name" value="beta-sandwich domain of Sec23/24"/>
    <property type="match status" value="1"/>
</dbReference>
<feature type="region of interest" description="Disordered" evidence="1">
    <location>
        <begin position="99"/>
        <end position="171"/>
    </location>
</feature>
<proteinExistence type="predicted"/>
<evidence type="ECO:0000256" key="2">
    <source>
        <dbReference type="SAM" id="Phobius"/>
    </source>
</evidence>
<comment type="caution">
    <text evidence="3">The sequence shown here is derived from an EMBL/GenBank/DDBJ whole genome shotgun (WGS) entry which is preliminary data.</text>
</comment>
<dbReference type="AlphaFoldDB" id="U2V6R0"/>
<organism evidence="3 4">
    <name type="scientific">Olsenella profusa F0195</name>
    <dbReference type="NCBI Taxonomy" id="1125712"/>
    <lineage>
        <taxon>Bacteria</taxon>
        <taxon>Bacillati</taxon>
        <taxon>Actinomycetota</taxon>
        <taxon>Coriobacteriia</taxon>
        <taxon>Coriobacteriales</taxon>
        <taxon>Atopobiaceae</taxon>
        <taxon>Olsenella</taxon>
    </lineage>
</organism>
<dbReference type="EMBL" id="AWEZ01000045">
    <property type="protein sequence ID" value="ERL08306.1"/>
    <property type="molecule type" value="Genomic_DNA"/>
</dbReference>
<feature type="transmembrane region" description="Helical" evidence="2">
    <location>
        <begin position="74"/>
        <end position="96"/>
    </location>
</feature>
<evidence type="ECO:0000313" key="4">
    <source>
        <dbReference type="Proteomes" id="UP000016638"/>
    </source>
</evidence>
<keyword evidence="2" id="KW-0472">Membrane</keyword>
<feature type="compositionally biased region" description="Polar residues" evidence="1">
    <location>
        <begin position="145"/>
        <end position="155"/>
    </location>
</feature>
<dbReference type="PATRIC" id="fig|1125712.3.peg.1300"/>
<dbReference type="RefSeq" id="WP_021726175.1">
    <property type="nucleotide sequence ID" value="NZ_AWEZ01000045.1"/>
</dbReference>
<evidence type="ECO:0000256" key="1">
    <source>
        <dbReference type="SAM" id="MobiDB-lite"/>
    </source>
</evidence>
<dbReference type="STRING" id="1125712.HMPREF1316_0174"/>
<keyword evidence="2" id="KW-0812">Transmembrane</keyword>
<keyword evidence="4" id="KW-1185">Reference proteome</keyword>
<name>U2V6R0_9ACTN</name>
<keyword evidence="2" id="KW-1133">Transmembrane helix</keyword>
<sequence length="171" mass="18600">MDPTPNQQQPQQAPYQQAQAPQPTPQQQAPYQQAQAPQPTPQQAAYQPPRTPQMPTQPISATVPPNSTGSNRRAYAIIGVVIAALVVFVVALAMTFGSQVTPSRPTGRNGESTTTTRDKGTSTRDKSRDKSRDKDDSDAPKKRNTSPYGTNNGDNSRQHQDASLTLEDFLE</sequence>
<dbReference type="Proteomes" id="UP000016638">
    <property type="component" value="Unassembled WGS sequence"/>
</dbReference>
<reference evidence="3 4" key="1">
    <citation type="submission" date="2013-08" db="EMBL/GenBank/DDBJ databases">
        <authorList>
            <person name="Durkin A.S."/>
            <person name="Haft D.R."/>
            <person name="McCorrison J."/>
            <person name="Torralba M."/>
            <person name="Gillis M."/>
            <person name="Haft D.H."/>
            <person name="Methe B."/>
            <person name="Sutton G."/>
            <person name="Nelson K.E."/>
        </authorList>
    </citation>
    <scope>NUCLEOTIDE SEQUENCE [LARGE SCALE GENOMIC DNA]</scope>
    <source>
        <strain evidence="3 4">F0195</strain>
    </source>
</reference>